<dbReference type="Gene3D" id="3.40.630.30">
    <property type="match status" value="1"/>
</dbReference>
<feature type="domain" description="N-acetyltransferase" evidence="1">
    <location>
        <begin position="1"/>
        <end position="145"/>
    </location>
</feature>
<dbReference type="InterPro" id="IPR016181">
    <property type="entry name" value="Acyl_CoA_acyltransferase"/>
</dbReference>
<gene>
    <name evidence="2" type="ORF">HMPREF0731_1782</name>
</gene>
<dbReference type="InterPro" id="IPR000182">
    <property type="entry name" value="GNAT_dom"/>
</dbReference>
<dbReference type="Pfam" id="PF00583">
    <property type="entry name" value="Acetyltransf_1"/>
    <property type="match status" value="1"/>
</dbReference>
<dbReference type="RefSeq" id="WP_007005005.1">
    <property type="nucleotide sequence ID" value="NZ_GG770780.1"/>
</dbReference>
<dbReference type="PROSITE" id="PS51186">
    <property type="entry name" value="GNAT"/>
    <property type="match status" value="1"/>
</dbReference>
<dbReference type="EMBL" id="ADVL01000291">
    <property type="protein sequence ID" value="EFH12007.1"/>
    <property type="molecule type" value="Genomic_DNA"/>
</dbReference>
<reference evidence="2 3" key="1">
    <citation type="submission" date="2010-04" db="EMBL/GenBank/DDBJ databases">
        <authorList>
            <person name="Qin X."/>
            <person name="Bachman B."/>
            <person name="Battles P."/>
            <person name="Bell A."/>
            <person name="Bess C."/>
            <person name="Bickham C."/>
            <person name="Chaboub L."/>
            <person name="Chen D."/>
            <person name="Coyle M."/>
            <person name="Deiros D.R."/>
            <person name="Dinh H."/>
            <person name="Forbes L."/>
            <person name="Fowler G."/>
            <person name="Francisco L."/>
            <person name="Fu Q."/>
            <person name="Gubbala S."/>
            <person name="Hale W."/>
            <person name="Han Y."/>
            <person name="Hemphill L."/>
            <person name="Highlander S.K."/>
            <person name="Hirani K."/>
            <person name="Hogues M."/>
            <person name="Jackson L."/>
            <person name="Jakkamsetti A."/>
            <person name="Javaid M."/>
            <person name="Jiang H."/>
            <person name="Korchina V."/>
            <person name="Kovar C."/>
            <person name="Lara F."/>
            <person name="Lee S."/>
            <person name="Mata R."/>
            <person name="Mathew T."/>
            <person name="Moen C."/>
            <person name="Morales K."/>
            <person name="Munidasa M."/>
            <person name="Nazareth L."/>
            <person name="Ngo R."/>
            <person name="Nguyen L."/>
            <person name="Okwuonu G."/>
            <person name="Ongeri F."/>
            <person name="Patil S."/>
            <person name="Petrosino J."/>
            <person name="Pham C."/>
            <person name="Pham P."/>
            <person name="Pu L.-L."/>
            <person name="Puazo M."/>
            <person name="Raj R."/>
            <person name="Reid J."/>
            <person name="Rouhana J."/>
            <person name="Saada N."/>
            <person name="Shang Y."/>
            <person name="Simmons D."/>
            <person name="Thornton R."/>
            <person name="Warren J."/>
            <person name="Weissenberger G."/>
            <person name="Zhang J."/>
            <person name="Zhang L."/>
            <person name="Zhou C."/>
            <person name="Zhu D."/>
            <person name="Muzny D."/>
            <person name="Worley K."/>
            <person name="Gibbs R."/>
        </authorList>
    </citation>
    <scope>NUCLEOTIDE SEQUENCE [LARGE SCALE GENOMIC DNA]</scope>
    <source>
        <strain evidence="2 3">ATCC 49957</strain>
    </source>
</reference>
<dbReference type="AlphaFoldDB" id="D5RL21"/>
<evidence type="ECO:0000313" key="2">
    <source>
        <dbReference type="EMBL" id="EFH12007.1"/>
    </source>
</evidence>
<dbReference type="HOGENOM" id="CLU_112329_3_0_5"/>
<dbReference type="CDD" id="cd04301">
    <property type="entry name" value="NAT_SF"/>
    <property type="match status" value="1"/>
</dbReference>
<accession>D5RL21</accession>
<dbReference type="GO" id="GO:0016747">
    <property type="term" value="F:acyltransferase activity, transferring groups other than amino-acyl groups"/>
    <property type="evidence" value="ECO:0007669"/>
    <property type="project" value="InterPro"/>
</dbReference>
<protein>
    <recommendedName>
        <fullName evidence="1">N-acetyltransferase domain-containing protein</fullName>
    </recommendedName>
</protein>
<name>D5RL21_9PROT</name>
<keyword evidence="3" id="KW-1185">Reference proteome</keyword>
<evidence type="ECO:0000313" key="3">
    <source>
        <dbReference type="Proteomes" id="UP000005324"/>
    </source>
</evidence>
<comment type="caution">
    <text evidence="2">The sequence shown here is derived from an EMBL/GenBank/DDBJ whole genome shotgun (WGS) entry which is preliminary data.</text>
</comment>
<dbReference type="Proteomes" id="UP000005324">
    <property type="component" value="Unassembled WGS sequence"/>
</dbReference>
<proteinExistence type="predicted"/>
<dbReference type="SUPFAM" id="SSF55729">
    <property type="entry name" value="Acyl-CoA N-acyltransferases (Nat)"/>
    <property type="match status" value="1"/>
</dbReference>
<sequence>MARPDDKALLRDMLARYRAEMGEPADYPWLDSYWAEAGRMPFLLREGRAVAGFALVNRWSCLGLPLDHAIAEFYVLPQHRRAGLGRWAARWLFAALPGQWELAALPAALAFWRATVPPGATETPQPRTLVLRFLTDGGVRGDPIPPAGVQGAEPPGRG</sequence>
<organism evidence="2 3">
    <name type="scientific">Pseudoroseomonas cervicalis ATCC 49957</name>
    <dbReference type="NCBI Taxonomy" id="525371"/>
    <lineage>
        <taxon>Bacteria</taxon>
        <taxon>Pseudomonadati</taxon>
        <taxon>Pseudomonadota</taxon>
        <taxon>Alphaproteobacteria</taxon>
        <taxon>Acetobacterales</taxon>
        <taxon>Roseomonadaceae</taxon>
        <taxon>Roseomonas</taxon>
    </lineage>
</organism>
<evidence type="ECO:0000259" key="1">
    <source>
        <dbReference type="PROSITE" id="PS51186"/>
    </source>
</evidence>